<dbReference type="SMART" id="SM01245">
    <property type="entry name" value="Jag_N"/>
    <property type="match status" value="1"/>
</dbReference>
<dbReference type="PROSITE" id="PS51061">
    <property type="entry name" value="R3H"/>
    <property type="match status" value="1"/>
</dbReference>
<comment type="function">
    <text evidence="6">A probable RNA chaperone. Forms a complex with KhpA which binds to cellular RNA and controls its expression. Plays a role in peptidoglycan (PG) homeostasis and cell length regulation.</text>
</comment>
<feature type="domain" description="R3H" evidence="7">
    <location>
        <begin position="143"/>
        <end position="209"/>
    </location>
</feature>
<gene>
    <name evidence="6" type="primary">khpB</name>
    <name evidence="6" type="synonym">eloR</name>
    <name evidence="8" type="ORF">FWJ32_12105</name>
</gene>
<sequence length="209" mass="23852">MKSVEKSGKNVDEAIKAALDELGADVDDVNIEILDEGSKGLFGFGSRGARVRVVLKYDPEKEVKRFLRDILRSLNLNVDFLIDYSEIEGTMKIEFFGTNVGFVIGHRGDVLNSLQYLTYLVANKERTTDKQIHVILDAENYRERRETTLRNLANRMAKRAVSLHKNVVLEPMTPYERKIIHETLQNHPAVETYSIGEDPHRKVVIALKK</sequence>
<evidence type="ECO:0000256" key="2">
    <source>
        <dbReference type="ARBA" id="ARBA00022884"/>
    </source>
</evidence>
<reference evidence="8 9" key="1">
    <citation type="submission" date="2019-08" db="EMBL/GenBank/DDBJ databases">
        <title>Calorimonas adulescens gen. nov., sp. nov., an anaerobic thermophilic bacterium from Sakhalin hot spring.</title>
        <authorList>
            <person name="Khomyakova M.A."/>
            <person name="Merkel A.Y."/>
            <person name="Novikov A."/>
            <person name="Bonch-Osmolovskaya E.A."/>
            <person name="Slobodkin A.I."/>
        </authorList>
    </citation>
    <scope>NUCLEOTIDE SEQUENCE [LARGE SCALE GENOMIC DNA]</scope>
    <source>
        <strain evidence="8 9">A05MB</strain>
    </source>
</reference>
<dbReference type="CDD" id="cd02644">
    <property type="entry name" value="R3H_jag"/>
    <property type="match status" value="1"/>
</dbReference>
<dbReference type="InterPro" id="IPR038008">
    <property type="entry name" value="Jag_KH"/>
</dbReference>
<keyword evidence="4 6" id="KW-0143">Chaperone</keyword>
<dbReference type="RefSeq" id="WP_149546224.1">
    <property type="nucleotide sequence ID" value="NZ_VTPS01000024.1"/>
</dbReference>
<dbReference type="SMART" id="SM00393">
    <property type="entry name" value="R3H"/>
    <property type="match status" value="1"/>
</dbReference>
<comment type="subcellular location">
    <subcellularLocation>
        <location evidence="6">Cytoplasm</location>
    </subcellularLocation>
</comment>
<dbReference type="NCBIfam" id="NF041568">
    <property type="entry name" value="Jag_EloR"/>
    <property type="match status" value="1"/>
</dbReference>
<keyword evidence="3 6" id="KW-0133">Cell shape</keyword>
<dbReference type="GO" id="GO:0008360">
    <property type="term" value="P:regulation of cell shape"/>
    <property type="evidence" value="ECO:0007669"/>
    <property type="project" value="UniProtKB-KW"/>
</dbReference>
<dbReference type="InterPro" id="IPR036867">
    <property type="entry name" value="R3H_dom_sf"/>
</dbReference>
<keyword evidence="9" id="KW-1185">Reference proteome</keyword>
<evidence type="ECO:0000313" key="8">
    <source>
        <dbReference type="EMBL" id="TZE80760.1"/>
    </source>
</evidence>
<evidence type="ECO:0000256" key="6">
    <source>
        <dbReference type="HAMAP-Rule" id="MF_00867"/>
    </source>
</evidence>
<dbReference type="Proteomes" id="UP000322976">
    <property type="component" value="Unassembled WGS sequence"/>
</dbReference>
<dbReference type="Pfam" id="PF14804">
    <property type="entry name" value="Jag_N"/>
    <property type="match status" value="1"/>
</dbReference>
<dbReference type="Gene3D" id="3.30.1370.50">
    <property type="entry name" value="R3H-like domain"/>
    <property type="match status" value="1"/>
</dbReference>
<organism evidence="8 9">
    <name type="scientific">Calorimonas adulescens</name>
    <dbReference type="NCBI Taxonomy" id="2606906"/>
    <lineage>
        <taxon>Bacteria</taxon>
        <taxon>Bacillati</taxon>
        <taxon>Bacillota</taxon>
        <taxon>Clostridia</taxon>
        <taxon>Thermoanaerobacterales</taxon>
        <taxon>Thermoanaerobacteraceae</taxon>
        <taxon>Calorimonas</taxon>
    </lineage>
</organism>
<proteinExistence type="inferred from homology"/>
<dbReference type="Gene3D" id="3.30.300.20">
    <property type="match status" value="1"/>
</dbReference>
<protein>
    <recommendedName>
        <fullName evidence="6">RNA-binding protein KhpB</fullName>
    </recommendedName>
    <alternativeName>
        <fullName evidence="6">RNA-binding protein EloR</fullName>
    </alternativeName>
</protein>
<comment type="subunit">
    <text evidence="6">Forms a complex with KhpA.</text>
</comment>
<accession>A0A5D8Q7Z5</accession>
<dbReference type="InterPro" id="IPR015946">
    <property type="entry name" value="KH_dom-like_a/b"/>
</dbReference>
<keyword evidence="2 6" id="KW-0694">RNA-binding</keyword>
<dbReference type="EMBL" id="VTPS01000024">
    <property type="protein sequence ID" value="TZE80760.1"/>
    <property type="molecule type" value="Genomic_DNA"/>
</dbReference>
<dbReference type="Pfam" id="PF01424">
    <property type="entry name" value="R3H"/>
    <property type="match status" value="1"/>
</dbReference>
<evidence type="ECO:0000256" key="4">
    <source>
        <dbReference type="ARBA" id="ARBA00023186"/>
    </source>
</evidence>
<dbReference type="InterPro" id="IPR038247">
    <property type="entry name" value="Jag_N_dom_sf"/>
</dbReference>
<evidence type="ECO:0000313" key="9">
    <source>
        <dbReference type="Proteomes" id="UP000322976"/>
    </source>
</evidence>
<dbReference type="InterPro" id="IPR001374">
    <property type="entry name" value="R3H_dom"/>
</dbReference>
<dbReference type="InterPro" id="IPR034079">
    <property type="entry name" value="R3H_KhpB"/>
</dbReference>
<evidence type="ECO:0000256" key="1">
    <source>
        <dbReference type="ARBA" id="ARBA00022490"/>
    </source>
</evidence>
<dbReference type="GO" id="GO:0071555">
    <property type="term" value="P:cell wall organization"/>
    <property type="evidence" value="ECO:0007669"/>
    <property type="project" value="UniProtKB-KW"/>
</dbReference>
<evidence type="ECO:0000259" key="7">
    <source>
        <dbReference type="PROSITE" id="PS51061"/>
    </source>
</evidence>
<comment type="caution">
    <text evidence="6">Lacks conserved residue(s) required for the propagation of feature annotation.</text>
</comment>
<comment type="domain">
    <text evidence="6">Has an N-terminal Jag-N domain and 2 RNA-binding domains (KH and R3H).</text>
</comment>
<dbReference type="InterPro" id="IPR032782">
    <property type="entry name" value="KhpB_N"/>
</dbReference>
<comment type="caution">
    <text evidence="8">The sequence shown here is derived from an EMBL/GenBank/DDBJ whole genome shotgun (WGS) entry which is preliminary data.</text>
</comment>
<dbReference type="SUPFAM" id="SSF82708">
    <property type="entry name" value="R3H domain"/>
    <property type="match status" value="1"/>
</dbReference>
<dbReference type="GO" id="GO:0009252">
    <property type="term" value="P:peptidoglycan biosynthetic process"/>
    <property type="evidence" value="ECO:0007669"/>
    <property type="project" value="UniProtKB-UniRule"/>
</dbReference>
<dbReference type="Pfam" id="PF13083">
    <property type="entry name" value="KH_KhpA-B"/>
    <property type="match status" value="1"/>
</dbReference>
<dbReference type="HAMAP" id="MF_00867">
    <property type="entry name" value="KhpB"/>
    <property type="match status" value="1"/>
</dbReference>
<keyword evidence="1 6" id="KW-0963">Cytoplasm</keyword>
<keyword evidence="5 6" id="KW-0961">Cell wall biogenesis/degradation</keyword>
<dbReference type="GO" id="GO:0005737">
    <property type="term" value="C:cytoplasm"/>
    <property type="evidence" value="ECO:0007669"/>
    <property type="project" value="UniProtKB-SubCell"/>
</dbReference>
<evidence type="ECO:0000256" key="3">
    <source>
        <dbReference type="ARBA" id="ARBA00022960"/>
    </source>
</evidence>
<dbReference type="GO" id="GO:0003723">
    <property type="term" value="F:RNA binding"/>
    <property type="evidence" value="ECO:0007669"/>
    <property type="project" value="UniProtKB-UniRule"/>
</dbReference>
<dbReference type="CDD" id="cd02414">
    <property type="entry name" value="KH-II_Jag"/>
    <property type="match status" value="1"/>
</dbReference>
<dbReference type="AlphaFoldDB" id="A0A5D8Q7Z5"/>
<evidence type="ECO:0000256" key="5">
    <source>
        <dbReference type="ARBA" id="ARBA00023316"/>
    </source>
</evidence>
<dbReference type="PANTHER" id="PTHR35800:SF1">
    <property type="entry name" value="RNA-BINDING PROTEIN KHPB"/>
    <property type="match status" value="1"/>
</dbReference>
<dbReference type="InterPro" id="IPR039247">
    <property type="entry name" value="KhpB"/>
</dbReference>
<name>A0A5D8Q7Z5_9THEO</name>
<dbReference type="Gene3D" id="3.30.30.80">
    <property type="entry name" value="probable RNA-binding protein from clostridium symbiosum atcc 14940"/>
    <property type="match status" value="1"/>
</dbReference>
<comment type="similarity">
    <text evidence="6">Belongs to the KhpB RNA-binding protein family.</text>
</comment>
<dbReference type="PANTHER" id="PTHR35800">
    <property type="entry name" value="PROTEIN JAG"/>
    <property type="match status" value="1"/>
</dbReference>